<sequence length="598" mass="68017">MDPGTALGAVSLLFQVFSGCVAAYKLASEARGLEKDHGFIRVRFKTEQHRLLDWARVAGIAESDGIFLANRSNRTVAMDVLEQQYQMIMSFQTMDDRFRPFVKDAMFQEEPVDLGETQEIQEIHEHNADSTIPRFPENSHLLKMALVYCDKTRKLPKRLRWVLSDRAKMENLLSRLAGMNDFLRDMLDSYRAEMLRTRQIRTNYEIIQLNTKMDQLIEIIKAGRSPGFDTTRVPLGSLSLDGLPYNKDRKGPGTRQNDDDFISHLVKLAQFKAVARVTGWYNPFIPGQHKRRRIWVEWKATPRDPWTSTAHDGPEPGVLRRFEALVSLLREGEVTAQFRAPRCLGYYQQLATESEIRYGLVFETPPDVHPDCSPLSLRDLIADKDRPTPSLTPRVRLMRTLIESVEKLHAVDWLHKGLRSDNIIFFFGEPEDNRVVDLSCPYLTGFDYSRPAASVSMSEGPEVCLADELYRHPNVQGFSADGAAGRGFRKRHDIYSLGLVLIEIAYWKPLESIIGVSSLRDLQAKDVLKVREVLLSQSHMESLQSRVGDTIAQVARSCVEGSATSRQPDKEPEDTLGAEKVQMTFYEAAVRPCSRLVI</sequence>
<dbReference type="GO" id="GO:0004672">
    <property type="term" value="F:protein kinase activity"/>
    <property type="evidence" value="ECO:0007669"/>
    <property type="project" value="InterPro"/>
</dbReference>
<dbReference type="Gene3D" id="1.20.120.1020">
    <property type="entry name" value="Prion-inhibition and propagation, HeLo domain"/>
    <property type="match status" value="1"/>
</dbReference>
<dbReference type="InterPro" id="IPR038305">
    <property type="entry name" value="HeLo_sf"/>
</dbReference>
<name>A0A2P5HJS2_DIAHE</name>
<protein>
    <recommendedName>
        <fullName evidence="2">Protein kinase domain-containing protein</fullName>
    </recommendedName>
</protein>
<evidence type="ECO:0000313" key="3">
    <source>
        <dbReference type="EMBL" id="POS70494.1"/>
    </source>
</evidence>
<dbReference type="Gene3D" id="1.10.510.10">
    <property type="entry name" value="Transferase(Phosphotransferase) domain 1"/>
    <property type="match status" value="1"/>
</dbReference>
<dbReference type="PANTHER" id="PTHR37542:SF1">
    <property type="entry name" value="PRION-INHIBITION AND PROPAGATION HELO DOMAIN-CONTAINING PROTEIN"/>
    <property type="match status" value="1"/>
</dbReference>
<gene>
    <name evidence="3" type="ORF">DHEL01_v211112</name>
</gene>
<comment type="caution">
    <text evidence="3">The sequence shown here is derived from an EMBL/GenBank/DDBJ whole genome shotgun (WGS) entry which is preliminary data.</text>
</comment>
<dbReference type="OrthoDB" id="1911848at2759"/>
<organism evidence="3 4">
    <name type="scientific">Diaporthe helianthi</name>
    <dbReference type="NCBI Taxonomy" id="158607"/>
    <lineage>
        <taxon>Eukaryota</taxon>
        <taxon>Fungi</taxon>
        <taxon>Dikarya</taxon>
        <taxon>Ascomycota</taxon>
        <taxon>Pezizomycotina</taxon>
        <taxon>Sordariomycetes</taxon>
        <taxon>Sordariomycetidae</taxon>
        <taxon>Diaporthales</taxon>
        <taxon>Diaporthaceae</taxon>
        <taxon>Diaporthe</taxon>
    </lineage>
</organism>
<reference evidence="3" key="1">
    <citation type="submission" date="2017-09" db="EMBL/GenBank/DDBJ databases">
        <title>Polyketide synthases of a Diaporthe helianthi virulent isolate.</title>
        <authorList>
            <person name="Baroncelli R."/>
        </authorList>
    </citation>
    <scope>NUCLEOTIDE SEQUENCE [LARGE SCALE GENOMIC DNA]</scope>
    <source>
        <strain evidence="3">7/96</strain>
    </source>
</reference>
<keyword evidence="4" id="KW-1185">Reference proteome</keyword>
<evidence type="ECO:0000259" key="2">
    <source>
        <dbReference type="PROSITE" id="PS50011"/>
    </source>
</evidence>
<dbReference type="AlphaFoldDB" id="A0A2P5HJS2"/>
<feature type="signal peptide" evidence="1">
    <location>
        <begin position="1"/>
        <end position="23"/>
    </location>
</feature>
<dbReference type="Pfam" id="PF14479">
    <property type="entry name" value="HeLo"/>
    <property type="match status" value="1"/>
</dbReference>
<feature type="domain" description="Protein kinase" evidence="2">
    <location>
        <begin position="260"/>
        <end position="586"/>
    </location>
</feature>
<proteinExistence type="predicted"/>
<dbReference type="GO" id="GO:0005524">
    <property type="term" value="F:ATP binding"/>
    <property type="evidence" value="ECO:0007669"/>
    <property type="project" value="InterPro"/>
</dbReference>
<accession>A0A2P5HJS2</accession>
<dbReference type="InterPro" id="IPR029498">
    <property type="entry name" value="HeLo_dom"/>
</dbReference>
<keyword evidence="1" id="KW-0732">Signal</keyword>
<dbReference type="InterPro" id="IPR011009">
    <property type="entry name" value="Kinase-like_dom_sf"/>
</dbReference>
<evidence type="ECO:0000256" key="1">
    <source>
        <dbReference type="SAM" id="SignalP"/>
    </source>
</evidence>
<dbReference type="EMBL" id="MAVT02001610">
    <property type="protein sequence ID" value="POS70494.1"/>
    <property type="molecule type" value="Genomic_DNA"/>
</dbReference>
<dbReference type="InterPro" id="IPR000719">
    <property type="entry name" value="Prot_kinase_dom"/>
</dbReference>
<dbReference type="Proteomes" id="UP000094444">
    <property type="component" value="Unassembled WGS sequence"/>
</dbReference>
<dbReference type="STRING" id="158607.A0A2P5HJS2"/>
<dbReference type="InParanoid" id="A0A2P5HJS2"/>
<feature type="chain" id="PRO_5015190493" description="Protein kinase domain-containing protein" evidence="1">
    <location>
        <begin position="24"/>
        <end position="598"/>
    </location>
</feature>
<dbReference type="SUPFAM" id="SSF56112">
    <property type="entry name" value="Protein kinase-like (PK-like)"/>
    <property type="match status" value="1"/>
</dbReference>
<dbReference type="PROSITE" id="PS50011">
    <property type="entry name" value="PROTEIN_KINASE_DOM"/>
    <property type="match status" value="1"/>
</dbReference>
<evidence type="ECO:0000313" key="4">
    <source>
        <dbReference type="Proteomes" id="UP000094444"/>
    </source>
</evidence>
<dbReference type="PANTHER" id="PTHR37542">
    <property type="entry name" value="HELO DOMAIN-CONTAINING PROTEIN-RELATED"/>
    <property type="match status" value="1"/>
</dbReference>